<dbReference type="AlphaFoldDB" id="A0A835YAY4"/>
<dbReference type="Gene3D" id="3.60.21.10">
    <property type="match status" value="1"/>
</dbReference>
<dbReference type="Pfam" id="PF14008">
    <property type="entry name" value="Metallophos_C"/>
    <property type="match status" value="1"/>
</dbReference>
<reference evidence="3" key="1">
    <citation type="journal article" date="2020" name="bioRxiv">
        <title>Comparative genomics of Chlamydomonas.</title>
        <authorList>
            <person name="Craig R.J."/>
            <person name="Hasan A.R."/>
            <person name="Ness R.W."/>
            <person name="Keightley P.D."/>
        </authorList>
    </citation>
    <scope>NUCLEOTIDE SEQUENCE</scope>
    <source>
        <strain evidence="3">CCAP 11/70</strain>
    </source>
</reference>
<dbReference type="InterPro" id="IPR029052">
    <property type="entry name" value="Metallo-depent_PP-like"/>
</dbReference>
<dbReference type="InterPro" id="IPR025733">
    <property type="entry name" value="PAPs_C"/>
</dbReference>
<dbReference type="PANTHER" id="PTHR45867:SF3">
    <property type="entry name" value="ACID PHOSPHATASE TYPE 7"/>
    <property type="match status" value="1"/>
</dbReference>
<keyword evidence="4" id="KW-1185">Reference proteome</keyword>
<organism evidence="3 4">
    <name type="scientific">Edaphochlamys debaryana</name>
    <dbReference type="NCBI Taxonomy" id="47281"/>
    <lineage>
        <taxon>Eukaryota</taxon>
        <taxon>Viridiplantae</taxon>
        <taxon>Chlorophyta</taxon>
        <taxon>core chlorophytes</taxon>
        <taxon>Chlorophyceae</taxon>
        <taxon>CS clade</taxon>
        <taxon>Chlamydomonadales</taxon>
        <taxon>Chlamydomonadales incertae sedis</taxon>
        <taxon>Edaphochlamys</taxon>
    </lineage>
</organism>
<protein>
    <recommendedName>
        <fullName evidence="5">Calcineurin-like phosphoesterase domain-containing protein</fullName>
    </recommendedName>
</protein>
<dbReference type="Proteomes" id="UP000612055">
    <property type="component" value="Unassembled WGS sequence"/>
</dbReference>
<evidence type="ECO:0000259" key="1">
    <source>
        <dbReference type="Pfam" id="PF00149"/>
    </source>
</evidence>
<dbReference type="InterPro" id="IPR004843">
    <property type="entry name" value="Calcineurin-like_PHP"/>
</dbReference>
<dbReference type="Pfam" id="PF00149">
    <property type="entry name" value="Metallophos"/>
    <property type="match status" value="1"/>
</dbReference>
<dbReference type="SUPFAM" id="SSF56300">
    <property type="entry name" value="Metallo-dependent phosphatases"/>
    <property type="match status" value="1"/>
</dbReference>
<sequence length="271" mass="30730">MIDAWDAEERLMGLLTTGDNNYYYGDSYTMENHVGKYYQQYIYPYFSFALPALYTGAPDRVNRLFPCPGNHDWGRGTLKPYLQYFPGAQNSYFYSVKLGDSVEAFLIDSNKQHDTITGYGTKPDGVQGTWLKNALAASSAPWKLVLFHHPPWSSGDHQNNAYMDWPFFAWGAHAVIAGHDHSYERLIRTAGSCRTFPYIVNGAGGMELRPFKKIQTGSVFRLMEWGAQLVTADAYSLRMDFYAARDRTVRDSFTLIKDEESPCGFSSFASL</sequence>
<dbReference type="OrthoDB" id="547181at2759"/>
<comment type="caution">
    <text evidence="3">The sequence shown here is derived from an EMBL/GenBank/DDBJ whole genome shotgun (WGS) entry which is preliminary data.</text>
</comment>
<name>A0A835YAY4_9CHLO</name>
<accession>A0A835YAY4</accession>
<gene>
    <name evidence="3" type="ORF">HYH03_004634</name>
</gene>
<evidence type="ECO:0000259" key="2">
    <source>
        <dbReference type="Pfam" id="PF14008"/>
    </source>
</evidence>
<feature type="domain" description="Purple acid phosphatase C-terminal" evidence="2">
    <location>
        <begin position="198"/>
        <end position="252"/>
    </location>
</feature>
<dbReference type="EMBL" id="JAEHOE010000014">
    <property type="protein sequence ID" value="KAG2497481.1"/>
    <property type="molecule type" value="Genomic_DNA"/>
</dbReference>
<evidence type="ECO:0008006" key="5">
    <source>
        <dbReference type="Google" id="ProtNLM"/>
    </source>
</evidence>
<proteinExistence type="predicted"/>
<dbReference type="PANTHER" id="PTHR45867">
    <property type="entry name" value="PURPLE ACID PHOSPHATASE"/>
    <property type="match status" value="1"/>
</dbReference>
<evidence type="ECO:0000313" key="3">
    <source>
        <dbReference type="EMBL" id="KAG2497481.1"/>
    </source>
</evidence>
<evidence type="ECO:0000313" key="4">
    <source>
        <dbReference type="Proteomes" id="UP000612055"/>
    </source>
</evidence>
<feature type="domain" description="Calcineurin-like phosphoesterase" evidence="1">
    <location>
        <begin position="17"/>
        <end position="183"/>
    </location>
</feature>
<dbReference type="GO" id="GO:0016787">
    <property type="term" value="F:hydrolase activity"/>
    <property type="evidence" value="ECO:0007669"/>
    <property type="project" value="InterPro"/>
</dbReference>